<organism evidence="1 2">
    <name type="scientific">Pseudidiomarina aestuarii</name>
    <dbReference type="NCBI Taxonomy" id="624146"/>
    <lineage>
        <taxon>Bacteria</taxon>
        <taxon>Pseudomonadati</taxon>
        <taxon>Pseudomonadota</taxon>
        <taxon>Gammaproteobacteria</taxon>
        <taxon>Alteromonadales</taxon>
        <taxon>Idiomarinaceae</taxon>
        <taxon>Pseudidiomarina</taxon>
    </lineage>
</organism>
<sequence length="238" mass="26384">IPESLQQNTLFSLAQLALGEGRYDDTLAFLDRWQALVGDAEQTKALVLKAQALYQQESYAEALAPITAAIEKVEAEGNYGDENWYLLQRAIHFELGNTEAVADVLATMVKAFNKPEYWIQLAGVYGQLGQEAKQLALLEAAYQQGFLTKGSDLMNLAQSYFFSDVPYKAGKVLERGLEEGKIERNLRNLKMLAQSWVAARETDKAVAALEAAAELSEDGELDAQRAQVLINAERYQEA</sequence>
<dbReference type="InterPro" id="IPR011990">
    <property type="entry name" value="TPR-like_helical_dom_sf"/>
</dbReference>
<evidence type="ECO:0008006" key="3">
    <source>
        <dbReference type="Google" id="ProtNLM"/>
    </source>
</evidence>
<dbReference type="AlphaFoldDB" id="A0A2T4CLS7"/>
<dbReference type="EMBL" id="PYVS01000112">
    <property type="protein sequence ID" value="PTB82521.1"/>
    <property type="molecule type" value="Genomic_DNA"/>
</dbReference>
<comment type="caution">
    <text evidence="1">The sequence shown here is derived from an EMBL/GenBank/DDBJ whole genome shotgun (WGS) entry which is preliminary data.</text>
</comment>
<feature type="non-terminal residue" evidence="1">
    <location>
        <position position="1"/>
    </location>
</feature>
<dbReference type="Proteomes" id="UP000243022">
    <property type="component" value="Unassembled WGS sequence"/>
</dbReference>
<reference evidence="1 2" key="1">
    <citation type="submission" date="2018-03" db="EMBL/GenBank/DDBJ databases">
        <title>Cross-interface Injection: A General Nanoliter Liquid Handling Method Applied to Single Cells Genome Amplification Automated Nanoliter Liquid Handling Applied to Single Cell Multiple Displacement Amplification.</title>
        <authorList>
            <person name="Yun J."/>
            <person name="Xu P."/>
            <person name="Xu J."/>
            <person name="Dai X."/>
            <person name="Wang Y."/>
            <person name="Zheng X."/>
            <person name="Cao C."/>
            <person name="Yi Q."/>
            <person name="Zhu Y."/>
            <person name="Wang L."/>
            <person name="Dong Z."/>
            <person name="Huang Y."/>
            <person name="Huang L."/>
            <person name="Du W."/>
        </authorList>
    </citation>
    <scope>NUCLEOTIDE SEQUENCE [LARGE SCALE GENOMIC DNA]</scope>
    <source>
        <strain evidence="1 2">Z-E1-2</strain>
    </source>
</reference>
<evidence type="ECO:0000313" key="1">
    <source>
        <dbReference type="EMBL" id="PTB82521.1"/>
    </source>
</evidence>
<protein>
    <recommendedName>
        <fullName evidence="3">Tetratricopeptide repeat protein</fullName>
    </recommendedName>
</protein>
<feature type="non-terminal residue" evidence="1">
    <location>
        <position position="238"/>
    </location>
</feature>
<accession>A0A2T4CLS7</accession>
<dbReference type="SUPFAM" id="SSF48452">
    <property type="entry name" value="TPR-like"/>
    <property type="match status" value="1"/>
</dbReference>
<gene>
    <name evidence="1" type="ORF">C9986_02705</name>
</gene>
<dbReference type="Gene3D" id="1.25.40.10">
    <property type="entry name" value="Tetratricopeptide repeat domain"/>
    <property type="match status" value="1"/>
</dbReference>
<evidence type="ECO:0000313" key="2">
    <source>
        <dbReference type="Proteomes" id="UP000243022"/>
    </source>
</evidence>
<proteinExistence type="predicted"/>
<name>A0A2T4CLS7_9GAMM</name>